<dbReference type="GO" id="GO:0052618">
    <property type="term" value="F:coenzyme F420-0:L-glutamate ligase activity"/>
    <property type="evidence" value="ECO:0007669"/>
    <property type="project" value="UniProtKB-EC"/>
</dbReference>
<dbReference type="SUPFAM" id="SSF144010">
    <property type="entry name" value="CofE-like"/>
    <property type="match status" value="1"/>
</dbReference>
<dbReference type="Pfam" id="PF01996">
    <property type="entry name" value="F420_ligase"/>
    <property type="match status" value="1"/>
</dbReference>
<dbReference type="Gene3D" id="3.90.1660.10">
    <property type="entry name" value="CofE-like domain"/>
    <property type="match status" value="1"/>
</dbReference>
<reference evidence="9 10" key="1">
    <citation type="journal article" date="2016" name="Front. Microbiol.">
        <title>Comparative Genomic Analysis Reveals a Diverse Repertoire of Genes Involved in Prokaryote-Eukaryote Interactions within the Pseudovibrio Genus.</title>
        <authorList>
            <person name="Romano S."/>
            <person name="Fernandez-Guerra A."/>
            <person name="Reen F.J."/>
            <person name="Glockner F.O."/>
            <person name="Crowley S.P."/>
            <person name="O'Sullivan O."/>
            <person name="Cotter P.D."/>
            <person name="Adams C."/>
            <person name="Dobson A.D."/>
            <person name="O'Gara F."/>
        </authorList>
    </citation>
    <scope>NUCLEOTIDE SEQUENCE [LARGE SCALE GENOMIC DNA]</scope>
    <source>
        <strain evidence="9 10">Ad2</strain>
    </source>
</reference>
<keyword evidence="7" id="KW-0464">Manganese</keyword>
<dbReference type="RefSeq" id="WP_068009583.1">
    <property type="nucleotide sequence ID" value="NZ_FOFM01000001.1"/>
</dbReference>
<organism evidence="9 10">
    <name type="scientific">Pseudovibrio axinellae</name>
    <dbReference type="NCBI Taxonomy" id="989403"/>
    <lineage>
        <taxon>Bacteria</taxon>
        <taxon>Pseudomonadati</taxon>
        <taxon>Pseudomonadota</taxon>
        <taxon>Alphaproteobacteria</taxon>
        <taxon>Hyphomicrobiales</taxon>
        <taxon>Stappiaceae</taxon>
        <taxon>Pseudovibrio</taxon>
    </lineage>
</organism>
<dbReference type="PATRIC" id="fig|989403.3.peg.4195"/>
<keyword evidence="3" id="KW-0547">Nucleotide-binding</keyword>
<keyword evidence="6" id="KW-0342">GTP-binding</keyword>
<dbReference type="EC" id="6.3.2.31" evidence="9"/>
<evidence type="ECO:0000256" key="1">
    <source>
        <dbReference type="ARBA" id="ARBA00022598"/>
    </source>
</evidence>
<dbReference type="PANTHER" id="PTHR47917:SF1">
    <property type="entry name" value="COENZYME F420:L-GLUTAMATE LIGASE"/>
    <property type="match status" value="1"/>
</dbReference>
<name>A0A165UM82_9HYPH</name>
<dbReference type="Proteomes" id="UP000076577">
    <property type="component" value="Unassembled WGS sequence"/>
</dbReference>
<evidence type="ECO:0000313" key="9">
    <source>
        <dbReference type="EMBL" id="KZL12546.1"/>
    </source>
</evidence>
<evidence type="ECO:0000256" key="7">
    <source>
        <dbReference type="ARBA" id="ARBA00023211"/>
    </source>
</evidence>
<dbReference type="GO" id="GO:0005525">
    <property type="term" value="F:GTP binding"/>
    <property type="evidence" value="ECO:0007669"/>
    <property type="project" value="UniProtKB-KW"/>
</dbReference>
<comment type="caution">
    <text evidence="9">The sequence shown here is derived from an EMBL/GenBank/DDBJ whole genome shotgun (WGS) entry which is preliminary data.</text>
</comment>
<dbReference type="PANTHER" id="PTHR47917">
    <property type="match status" value="1"/>
</dbReference>
<evidence type="ECO:0000256" key="4">
    <source>
        <dbReference type="ARBA" id="ARBA00022842"/>
    </source>
</evidence>
<keyword evidence="10" id="KW-1185">Reference proteome</keyword>
<accession>A0A165UM82</accession>
<proteinExistence type="predicted"/>
<dbReference type="InterPro" id="IPR002847">
    <property type="entry name" value="F420-0_gamma-glut_ligase-dom"/>
</dbReference>
<evidence type="ECO:0000256" key="5">
    <source>
        <dbReference type="ARBA" id="ARBA00022958"/>
    </source>
</evidence>
<dbReference type="OrthoDB" id="9788295at2"/>
<dbReference type="NCBIfam" id="TIGR01916">
    <property type="entry name" value="F420_cofE"/>
    <property type="match status" value="1"/>
</dbReference>
<keyword evidence="2" id="KW-0479">Metal-binding</keyword>
<dbReference type="Gene3D" id="3.30.1330.100">
    <property type="entry name" value="CofE-like"/>
    <property type="match status" value="1"/>
</dbReference>
<keyword evidence="5" id="KW-0630">Potassium</keyword>
<dbReference type="AlphaFoldDB" id="A0A165UM82"/>
<keyword evidence="1 9" id="KW-0436">Ligase</keyword>
<evidence type="ECO:0000256" key="6">
    <source>
        <dbReference type="ARBA" id="ARBA00023134"/>
    </source>
</evidence>
<evidence type="ECO:0000259" key="8">
    <source>
        <dbReference type="Pfam" id="PF01996"/>
    </source>
</evidence>
<dbReference type="EMBL" id="LMCB01000098">
    <property type="protein sequence ID" value="KZL12546.1"/>
    <property type="molecule type" value="Genomic_DNA"/>
</dbReference>
<dbReference type="GO" id="GO:0046872">
    <property type="term" value="F:metal ion binding"/>
    <property type="evidence" value="ECO:0007669"/>
    <property type="project" value="UniProtKB-KW"/>
</dbReference>
<sequence length="256" mass="27951">MHSVSLHAIPDIPEIKPGDELPKILGDAIEACGLSLKDGDVLTSAHKIFSKAEGRIVNLTTVTPSQDAKRYGEELNKDPRKVEVILQESRRVVRHFKRPTQHEGTIICEHKLGFISANAAVDESNSGQDQTLILLPEDPDTSARHMQAALSKRFNVRIGFAITDTFGRPWRLGQVNVAVGLSGIPATIKEQGNTDAHGRVLNVTEPAFADELAAASGLVISKAGQTPVVLFRGLSWNFTESSAQNLIRSQKEDMFR</sequence>
<gene>
    <name evidence="9" type="primary">fbiB</name>
    <name evidence="9" type="ORF">PsAD2_03852</name>
</gene>
<keyword evidence="4" id="KW-0460">Magnesium</keyword>
<evidence type="ECO:0000256" key="3">
    <source>
        <dbReference type="ARBA" id="ARBA00022741"/>
    </source>
</evidence>
<feature type="domain" description="Coenzyme F420:L-glutamate ligase-like" evidence="8">
    <location>
        <begin position="12"/>
        <end position="233"/>
    </location>
</feature>
<evidence type="ECO:0000256" key="2">
    <source>
        <dbReference type="ARBA" id="ARBA00022723"/>
    </source>
</evidence>
<protein>
    <submittedName>
        <fullName evidence="9">Coenzyme F420:L-glutamate ligase</fullName>
        <ecNumber evidence="9">6.3.2.31</ecNumber>
    </submittedName>
</protein>
<dbReference type="STRING" id="989403.SAMN05421798_101128"/>
<evidence type="ECO:0000313" key="10">
    <source>
        <dbReference type="Proteomes" id="UP000076577"/>
    </source>
</evidence>
<dbReference type="InterPro" id="IPR008225">
    <property type="entry name" value="F420-0_g-glutamyl_ligase"/>
</dbReference>